<evidence type="ECO:0000313" key="2">
    <source>
        <dbReference type="Proteomes" id="UP001221757"/>
    </source>
</evidence>
<sequence length="372" mass="42433">MQNPLEVQELVDQCIDFLRDSPSDLKACACVSRSWVAAAQAHIFKEVSLLLWSPTGSKSGPQSAEKSWARLRQVLTRSPHLIRHIHRLQLDSTAVSIEAFAAICEFPFTHLCYIFLRHLSESFSLSIATQKLVSHPTLRHMKIVADLSEASSWIWDRCSPNLRHLELSCLWRSFQPNNTVPSHPRSTPIVLESLKTDSLEFIDAWLMQEMCPFDMSHLKIVSAEYGIDELLHHRKFFPALQKIKVLDFNPAADSPVDLSTLTSLVLLRITVVEQYDWQMALDTLSTIVHPNRIRKIVISSTEYLPAECGLQLDSKLDSLPLHSLLTLELERNIFEGGLTISNASQYFPQMTSRQLLRITDREENWFENFAGV</sequence>
<protein>
    <recommendedName>
        <fullName evidence="3">F-box domain-containing protein</fullName>
    </recommendedName>
</protein>
<organism evidence="1 2">
    <name type="scientific">Mycena rosella</name>
    <name type="common">Pink bonnet</name>
    <name type="synonym">Agaricus rosellus</name>
    <dbReference type="NCBI Taxonomy" id="1033263"/>
    <lineage>
        <taxon>Eukaryota</taxon>
        <taxon>Fungi</taxon>
        <taxon>Dikarya</taxon>
        <taxon>Basidiomycota</taxon>
        <taxon>Agaricomycotina</taxon>
        <taxon>Agaricomycetes</taxon>
        <taxon>Agaricomycetidae</taxon>
        <taxon>Agaricales</taxon>
        <taxon>Marasmiineae</taxon>
        <taxon>Mycenaceae</taxon>
        <taxon>Mycena</taxon>
    </lineage>
</organism>
<keyword evidence="2" id="KW-1185">Reference proteome</keyword>
<accession>A0AAD7DML9</accession>
<dbReference type="AlphaFoldDB" id="A0AAD7DML9"/>
<name>A0AAD7DML9_MYCRO</name>
<comment type="caution">
    <text evidence="1">The sequence shown here is derived from an EMBL/GenBank/DDBJ whole genome shotgun (WGS) entry which is preliminary data.</text>
</comment>
<gene>
    <name evidence="1" type="ORF">B0H17DRAFT_431512</name>
</gene>
<dbReference type="EMBL" id="JARKIE010000038">
    <property type="protein sequence ID" value="KAJ7695381.1"/>
    <property type="molecule type" value="Genomic_DNA"/>
</dbReference>
<dbReference type="Proteomes" id="UP001221757">
    <property type="component" value="Unassembled WGS sequence"/>
</dbReference>
<evidence type="ECO:0000313" key="1">
    <source>
        <dbReference type="EMBL" id="KAJ7695381.1"/>
    </source>
</evidence>
<reference evidence="1" key="1">
    <citation type="submission" date="2023-03" db="EMBL/GenBank/DDBJ databases">
        <title>Massive genome expansion in bonnet fungi (Mycena s.s.) driven by repeated elements and novel gene families across ecological guilds.</title>
        <authorList>
            <consortium name="Lawrence Berkeley National Laboratory"/>
            <person name="Harder C.B."/>
            <person name="Miyauchi S."/>
            <person name="Viragh M."/>
            <person name="Kuo A."/>
            <person name="Thoen E."/>
            <person name="Andreopoulos B."/>
            <person name="Lu D."/>
            <person name="Skrede I."/>
            <person name="Drula E."/>
            <person name="Henrissat B."/>
            <person name="Morin E."/>
            <person name="Kohler A."/>
            <person name="Barry K."/>
            <person name="LaButti K."/>
            <person name="Morin E."/>
            <person name="Salamov A."/>
            <person name="Lipzen A."/>
            <person name="Mereny Z."/>
            <person name="Hegedus B."/>
            <person name="Baldrian P."/>
            <person name="Stursova M."/>
            <person name="Weitz H."/>
            <person name="Taylor A."/>
            <person name="Grigoriev I.V."/>
            <person name="Nagy L.G."/>
            <person name="Martin F."/>
            <person name="Kauserud H."/>
        </authorList>
    </citation>
    <scope>NUCLEOTIDE SEQUENCE</scope>
    <source>
        <strain evidence="1">CBHHK067</strain>
    </source>
</reference>
<evidence type="ECO:0008006" key="3">
    <source>
        <dbReference type="Google" id="ProtNLM"/>
    </source>
</evidence>
<proteinExistence type="predicted"/>